<dbReference type="PANTHER" id="PTHR34382:SF9">
    <property type="entry name" value="PHOSPHOTRANSFERASE SYSTEM SUGAR-SPECIFIC EII COMPONENT"/>
    <property type="match status" value="1"/>
</dbReference>
<comment type="caution">
    <text evidence="18">The sequence shown here is derived from an EMBL/GenBank/DDBJ whole genome shotgun (WGS) entry which is preliminary data.</text>
</comment>
<reference evidence="18 19" key="1">
    <citation type="journal article" date="2011" name="J. Bacteriol.">
        <title>Genome Sequence of Lactobacillus ruminis SPM0211, Isolated from a Fecal Sample from a Healthy Korean.</title>
        <authorList>
            <person name="Lee S."/>
            <person name="Cho Y.J."/>
            <person name="Lee A.H."/>
            <person name="Chun J."/>
            <person name="Ha N.J."/>
            <person name="Ko G."/>
        </authorList>
    </citation>
    <scope>NUCLEOTIDE SEQUENCE [LARGE SCALE GENOMIC DNA]</scope>
    <source>
        <strain evidence="18 19">SPM0211</strain>
    </source>
</reference>
<evidence type="ECO:0000256" key="14">
    <source>
        <dbReference type="ARBA" id="ARBA00032708"/>
    </source>
</evidence>
<keyword evidence="6" id="KW-0597">Phosphoprotein</keyword>
<evidence type="ECO:0000313" key="18">
    <source>
        <dbReference type="EMBL" id="EGM52877.1"/>
    </source>
</evidence>
<evidence type="ECO:0000256" key="7">
    <source>
        <dbReference type="ARBA" id="ARBA00022597"/>
    </source>
</evidence>
<protein>
    <recommendedName>
        <fullName evidence="3">PTS system lactose-specific EIIA component</fullName>
    </recommendedName>
    <alternativeName>
        <fullName evidence="12">EIIA-Lac</fullName>
    </alternativeName>
    <alternativeName>
        <fullName evidence="14">EIII-Lac</fullName>
    </alternativeName>
    <alternativeName>
        <fullName evidence="13">Lactose-specific phosphotransferase enzyme IIA component</fullName>
    </alternativeName>
</protein>
<dbReference type="SUPFAM" id="SSF46973">
    <property type="entry name" value="Enzyme IIa from lactose specific PTS, IIa-lac"/>
    <property type="match status" value="1"/>
</dbReference>
<dbReference type="GO" id="GO:0016740">
    <property type="term" value="F:transferase activity"/>
    <property type="evidence" value="ECO:0007669"/>
    <property type="project" value="UniProtKB-KW"/>
</dbReference>
<evidence type="ECO:0000256" key="10">
    <source>
        <dbReference type="ARBA" id="ARBA00022723"/>
    </source>
</evidence>
<evidence type="ECO:0000256" key="12">
    <source>
        <dbReference type="ARBA" id="ARBA00030293"/>
    </source>
</evidence>
<gene>
    <name evidence="18" type="ORF">LRU_00812</name>
</gene>
<evidence type="ECO:0000256" key="13">
    <source>
        <dbReference type="ARBA" id="ARBA00031467"/>
    </source>
</evidence>
<evidence type="ECO:0000256" key="8">
    <source>
        <dbReference type="ARBA" id="ARBA00022679"/>
    </source>
</evidence>
<evidence type="ECO:0000256" key="17">
    <source>
        <dbReference type="PROSITE-ProRule" id="PRU00418"/>
    </source>
</evidence>
<dbReference type="GO" id="GO:0046872">
    <property type="term" value="F:metal ion binding"/>
    <property type="evidence" value="ECO:0007669"/>
    <property type="project" value="UniProtKB-KW"/>
</dbReference>
<proteinExistence type="predicted"/>
<name>F7QZQ4_9LACO</name>
<dbReference type="EMBL" id="AFOJ01000003">
    <property type="protein sequence ID" value="EGM52877.1"/>
    <property type="molecule type" value="Genomic_DNA"/>
</dbReference>
<dbReference type="PROSITE" id="PS51095">
    <property type="entry name" value="PTS_EIIA_TYPE_3"/>
    <property type="match status" value="1"/>
</dbReference>
<dbReference type="Pfam" id="PF02255">
    <property type="entry name" value="PTS_IIA"/>
    <property type="match status" value="1"/>
</dbReference>
<evidence type="ECO:0000256" key="16">
    <source>
        <dbReference type="PIRSR" id="PIRSR000699-2"/>
    </source>
</evidence>
<evidence type="ECO:0000256" key="4">
    <source>
        <dbReference type="ARBA" id="ARBA00022448"/>
    </source>
</evidence>
<dbReference type="InterPro" id="IPR003188">
    <property type="entry name" value="PTS_IIA_lac/cel"/>
</dbReference>
<comment type="subunit">
    <text evidence="2">Homotrimer.</text>
</comment>
<comment type="cofactor">
    <cofactor evidence="16">
        <name>Mg(2+)</name>
        <dbReference type="ChEBI" id="CHEBI:18420"/>
    </cofactor>
    <text evidence="16">Binds 1 Mg(2+) ion per trimer.</text>
</comment>
<accession>F7QZQ4</accession>
<dbReference type="Proteomes" id="UP000002971">
    <property type="component" value="Unassembled WGS sequence"/>
</dbReference>
<dbReference type="InterPro" id="IPR036542">
    <property type="entry name" value="PTS_IIA_lac/cel_sf"/>
</dbReference>
<keyword evidence="4" id="KW-0813">Transport</keyword>
<evidence type="ECO:0000256" key="1">
    <source>
        <dbReference type="ARBA" id="ARBA00004496"/>
    </source>
</evidence>
<evidence type="ECO:0000256" key="11">
    <source>
        <dbReference type="ARBA" id="ARBA00022842"/>
    </source>
</evidence>
<feature type="modified residue" description="Phosphohistidine; by HPr" evidence="17">
    <location>
        <position position="80"/>
    </location>
</feature>
<keyword evidence="7" id="KW-0762">Sugar transport</keyword>
<keyword evidence="5" id="KW-0963">Cytoplasm</keyword>
<dbReference type="CDD" id="cd00215">
    <property type="entry name" value="PTS_IIA_lac"/>
    <property type="match status" value="1"/>
</dbReference>
<dbReference type="GO" id="GO:0005737">
    <property type="term" value="C:cytoplasm"/>
    <property type="evidence" value="ECO:0007669"/>
    <property type="project" value="UniProtKB-SubCell"/>
</dbReference>
<sequence length="114" mass="12586">MMATKEEISMTGFAIVAYAGDARTALIQAMDKASEGKISEARKLVKTAEESINLAHNEQTKLLSAEASGDDMDVTFIMCHGQDTLMTTMLLKDQMKTIIDLYERINKLEGNPLE</sequence>
<keyword evidence="8" id="KW-0808">Transferase</keyword>
<keyword evidence="10 16" id="KW-0479">Metal-binding</keyword>
<evidence type="ECO:0000256" key="9">
    <source>
        <dbReference type="ARBA" id="ARBA00022683"/>
    </source>
</evidence>
<dbReference type="PANTHER" id="PTHR34382">
    <property type="entry name" value="PTS SYSTEM N,N'-DIACETYLCHITOBIOSE-SPECIFIC EIIA COMPONENT"/>
    <property type="match status" value="1"/>
</dbReference>
<evidence type="ECO:0000256" key="15">
    <source>
        <dbReference type="PIRSR" id="PIRSR000699-1"/>
    </source>
</evidence>
<feature type="active site" description="Tele-phosphohistidine intermediate" evidence="15">
    <location>
        <position position="80"/>
    </location>
</feature>
<evidence type="ECO:0000313" key="19">
    <source>
        <dbReference type="Proteomes" id="UP000002971"/>
    </source>
</evidence>
<keyword evidence="11 16" id="KW-0460">Magnesium</keyword>
<evidence type="ECO:0000256" key="2">
    <source>
        <dbReference type="ARBA" id="ARBA00011233"/>
    </source>
</evidence>
<keyword evidence="9" id="KW-0598">Phosphotransferase system</keyword>
<feature type="binding site" evidence="16">
    <location>
        <position position="83"/>
    </location>
    <ligand>
        <name>Mg(2+)</name>
        <dbReference type="ChEBI" id="CHEBI:18420"/>
        <note>ligand shared between all trimeric partners</note>
    </ligand>
</feature>
<dbReference type="Gene3D" id="1.20.58.80">
    <property type="entry name" value="Phosphotransferase system, lactose/cellobiose-type IIA subunit"/>
    <property type="match status" value="1"/>
</dbReference>
<comment type="subcellular location">
    <subcellularLocation>
        <location evidence="1">Cytoplasm</location>
    </subcellularLocation>
</comment>
<evidence type="ECO:0000256" key="6">
    <source>
        <dbReference type="ARBA" id="ARBA00022553"/>
    </source>
</evidence>
<dbReference type="PIRSF" id="PIRSF000699">
    <property type="entry name" value="PTS_IILac_III"/>
    <property type="match status" value="1"/>
</dbReference>
<organism evidence="18 19">
    <name type="scientific">Ligilactobacillus ruminis SPM0211</name>
    <dbReference type="NCBI Taxonomy" id="1040964"/>
    <lineage>
        <taxon>Bacteria</taxon>
        <taxon>Bacillati</taxon>
        <taxon>Bacillota</taxon>
        <taxon>Bacilli</taxon>
        <taxon>Lactobacillales</taxon>
        <taxon>Lactobacillaceae</taxon>
        <taxon>Ligilactobacillus</taxon>
    </lineage>
</organism>
<evidence type="ECO:0000256" key="3">
    <source>
        <dbReference type="ARBA" id="ARBA00014322"/>
    </source>
</evidence>
<dbReference type="AlphaFoldDB" id="F7QZQ4"/>
<evidence type="ECO:0000256" key="5">
    <source>
        <dbReference type="ARBA" id="ARBA00022490"/>
    </source>
</evidence>
<dbReference type="GO" id="GO:0009401">
    <property type="term" value="P:phosphoenolpyruvate-dependent sugar phosphotransferase system"/>
    <property type="evidence" value="ECO:0007669"/>
    <property type="project" value="UniProtKB-KW"/>
</dbReference>